<dbReference type="EMBL" id="JBHSWV010000106">
    <property type="protein sequence ID" value="MFC6764885.1"/>
    <property type="molecule type" value="Genomic_DNA"/>
</dbReference>
<reference evidence="1 2" key="1">
    <citation type="journal article" date="2019" name="Int. J. Syst. Evol. Microbiol.">
        <title>The Global Catalogue of Microorganisms (GCM) 10K type strain sequencing project: providing services to taxonomists for standard genome sequencing and annotation.</title>
        <authorList>
            <consortium name="The Broad Institute Genomics Platform"/>
            <consortium name="The Broad Institute Genome Sequencing Center for Infectious Disease"/>
            <person name="Wu L."/>
            <person name="Ma J."/>
        </authorList>
    </citation>
    <scope>NUCLEOTIDE SEQUENCE [LARGE SCALE GENOMIC DNA]</scope>
    <source>
        <strain evidence="1 2">LMG 29247</strain>
    </source>
</reference>
<dbReference type="AlphaFoldDB" id="A0ABD5SK41"/>
<keyword evidence="2" id="KW-1185">Reference proteome</keyword>
<sequence>KNILSPTARDLVEKYHKQAFRFGGNPNALPLTDPYNVGFFSTSNRKLARTYIDYAAQYGQLAVLQFDYIGGKDGMNKQAFNRILKYIDGQDVKVVTATDLLKS</sequence>
<feature type="non-terminal residue" evidence="1">
    <location>
        <position position="1"/>
    </location>
</feature>
<accession>A0ABD5SK41</accession>
<name>A0ABD5SK41_9EURY</name>
<gene>
    <name evidence="1" type="ORF">ACFQE6_07645</name>
</gene>
<comment type="caution">
    <text evidence="1">The sequence shown here is derived from an EMBL/GenBank/DDBJ whole genome shotgun (WGS) entry which is preliminary data.</text>
</comment>
<protein>
    <submittedName>
        <fullName evidence="1">Uncharacterized protein</fullName>
    </submittedName>
</protein>
<evidence type="ECO:0000313" key="1">
    <source>
        <dbReference type="EMBL" id="MFC6764885.1"/>
    </source>
</evidence>
<organism evidence="1 2">
    <name type="scientific">Natrinema soli</name>
    <dbReference type="NCBI Taxonomy" id="1930624"/>
    <lineage>
        <taxon>Archaea</taxon>
        <taxon>Methanobacteriati</taxon>
        <taxon>Methanobacteriota</taxon>
        <taxon>Stenosarchaea group</taxon>
        <taxon>Halobacteria</taxon>
        <taxon>Halobacteriales</taxon>
        <taxon>Natrialbaceae</taxon>
        <taxon>Natrinema</taxon>
    </lineage>
</organism>
<dbReference type="Proteomes" id="UP001596383">
    <property type="component" value="Unassembled WGS sequence"/>
</dbReference>
<proteinExistence type="predicted"/>
<evidence type="ECO:0000313" key="2">
    <source>
        <dbReference type="Proteomes" id="UP001596383"/>
    </source>
</evidence>